<keyword evidence="8 21" id="KW-0347">Helicase</keyword>
<dbReference type="SUPFAM" id="SSF52540">
    <property type="entry name" value="P-loop containing nucleoside triphosphate hydrolases"/>
    <property type="match status" value="2"/>
</dbReference>
<feature type="domain" description="HRDC" evidence="18">
    <location>
        <begin position="594"/>
        <end position="668"/>
    </location>
</feature>
<keyword evidence="4" id="KW-0479">Metal-binding</keyword>
<evidence type="ECO:0000256" key="7">
    <source>
        <dbReference type="ARBA" id="ARBA00022801"/>
    </source>
</evidence>
<keyword evidence="9" id="KW-0862">Zinc</keyword>
<dbReference type="Pfam" id="PF00271">
    <property type="entry name" value="Helicase_C"/>
    <property type="match status" value="1"/>
</dbReference>
<feature type="region of interest" description="Disordered" evidence="17">
    <location>
        <begin position="1"/>
        <end position="50"/>
    </location>
</feature>
<evidence type="ECO:0000313" key="22">
    <source>
        <dbReference type="Proteomes" id="UP000521075"/>
    </source>
</evidence>
<evidence type="ECO:0000256" key="10">
    <source>
        <dbReference type="ARBA" id="ARBA00022840"/>
    </source>
</evidence>
<evidence type="ECO:0000256" key="9">
    <source>
        <dbReference type="ARBA" id="ARBA00022833"/>
    </source>
</evidence>
<dbReference type="SMART" id="SM00956">
    <property type="entry name" value="RQC"/>
    <property type="match status" value="1"/>
</dbReference>
<feature type="domain" description="Helicase C-terminal" evidence="20">
    <location>
        <begin position="283"/>
        <end position="445"/>
    </location>
</feature>
<dbReference type="InterPro" id="IPR006293">
    <property type="entry name" value="DNA_helicase_ATP-dep_RecQ_bac"/>
</dbReference>
<keyword evidence="10" id="KW-0067">ATP-binding</keyword>
<keyword evidence="7 21" id="KW-0378">Hydrolase</keyword>
<evidence type="ECO:0000259" key="18">
    <source>
        <dbReference type="PROSITE" id="PS50967"/>
    </source>
</evidence>
<evidence type="ECO:0000256" key="5">
    <source>
        <dbReference type="ARBA" id="ARBA00022741"/>
    </source>
</evidence>
<keyword evidence="12" id="KW-0233">DNA recombination</keyword>
<dbReference type="SMART" id="SM00341">
    <property type="entry name" value="HRDC"/>
    <property type="match status" value="1"/>
</dbReference>
<evidence type="ECO:0000256" key="17">
    <source>
        <dbReference type="SAM" id="MobiDB-lite"/>
    </source>
</evidence>
<keyword evidence="22" id="KW-1185">Reference proteome</keyword>
<dbReference type="GO" id="GO:0043138">
    <property type="term" value="F:3'-5' DNA helicase activity"/>
    <property type="evidence" value="ECO:0007669"/>
    <property type="project" value="UniProtKB-EC"/>
</dbReference>
<dbReference type="GO" id="GO:0046872">
    <property type="term" value="F:metal ion binding"/>
    <property type="evidence" value="ECO:0007669"/>
    <property type="project" value="UniProtKB-KW"/>
</dbReference>
<sequence length="668" mass="72357">MSWNAWVPDDRDAPPLEDEPPMPDFGDDPYAGVPLDDVPPAGAPLGGGSAPAVAAATRAPAVTAPRFATPAEALKTVFGYDSFRGEQAQIIDQVVSGGDAVVLMPTGGGKSLCYQIPSLVREGTGVVVSPLIALMQDQVDALTAVGVRAAFLNSTQDPQQRAAVESAYLSGELDILYVAPERLSSEATKRFLERGRIALFAIDEAHCVSQWGHDFRPDYLALSELADRWPDVPRIALTATATDATHREITSRLRLEGAEHFVADFDRPNIQYRIVPKVEVRKQLLDFITVEHPGEAGIVYALSRNSVERTAEFLSARGLTALPYHAGLDAGLRARTQARFLREEGVIVVATIAFGMGIDKPDVRFVAHIDLPKSVEGYYQETGRAGRDGLPSTAWLAYGLQDVVQQRRMIDDSPGDLAHRRRLTQHLDAMLALCETVQCRRVNLLGYFGQRSEPCGNCDTCLTPPESWDGTVPAQKLLSTVVRLARERNQRFGAGHLVDIVRGKRTPRVDQHGHDALATWGIGADLSESQWRGVVRQLIAQELLKPEGEYGVLVLTPGSAEVLAGQRQVILRREPERPERASRSSRSSAPSDVAPTDLPLFEALRSWRAGEAKSQGVPAYIVFGDATLRAVASARPASLGDLDGISGIGAKKREAYGQALIDVVAAQA</sequence>
<evidence type="ECO:0000256" key="16">
    <source>
        <dbReference type="NCBIfam" id="TIGR01389"/>
    </source>
</evidence>
<dbReference type="GO" id="GO:0006260">
    <property type="term" value="P:DNA replication"/>
    <property type="evidence" value="ECO:0007669"/>
    <property type="project" value="InterPro"/>
</dbReference>
<dbReference type="PROSITE" id="PS50967">
    <property type="entry name" value="HRDC"/>
    <property type="match status" value="1"/>
</dbReference>
<evidence type="ECO:0000259" key="19">
    <source>
        <dbReference type="PROSITE" id="PS51192"/>
    </source>
</evidence>
<comment type="catalytic activity">
    <reaction evidence="15">
        <text>Couples ATP hydrolysis with the unwinding of duplex DNA by translocating in the 3'-5' direction.</text>
        <dbReference type="EC" id="5.6.2.4"/>
    </reaction>
</comment>
<dbReference type="GO" id="GO:0016787">
    <property type="term" value="F:hydrolase activity"/>
    <property type="evidence" value="ECO:0007669"/>
    <property type="project" value="UniProtKB-KW"/>
</dbReference>
<dbReference type="CDD" id="cd17920">
    <property type="entry name" value="DEXHc_RecQ"/>
    <property type="match status" value="1"/>
</dbReference>
<dbReference type="PANTHER" id="PTHR13710:SF105">
    <property type="entry name" value="ATP-DEPENDENT DNA HELICASE Q1"/>
    <property type="match status" value="1"/>
</dbReference>
<dbReference type="InterPro" id="IPR036388">
    <property type="entry name" value="WH-like_DNA-bd_sf"/>
</dbReference>
<comment type="cofactor">
    <cofactor evidence="2">
        <name>Zn(2+)</name>
        <dbReference type="ChEBI" id="CHEBI:29105"/>
    </cofactor>
</comment>
<dbReference type="EC" id="5.6.2.4" evidence="16"/>
<dbReference type="AlphaFoldDB" id="A0A853DS31"/>
<dbReference type="GO" id="GO:0005737">
    <property type="term" value="C:cytoplasm"/>
    <property type="evidence" value="ECO:0007669"/>
    <property type="project" value="TreeGrafter"/>
</dbReference>
<dbReference type="GO" id="GO:0030894">
    <property type="term" value="C:replisome"/>
    <property type="evidence" value="ECO:0007669"/>
    <property type="project" value="TreeGrafter"/>
</dbReference>
<evidence type="ECO:0000259" key="20">
    <source>
        <dbReference type="PROSITE" id="PS51194"/>
    </source>
</evidence>
<dbReference type="InterPro" id="IPR044876">
    <property type="entry name" value="HRDC_dom_sf"/>
</dbReference>
<dbReference type="InterPro" id="IPR002121">
    <property type="entry name" value="HRDC_dom"/>
</dbReference>
<evidence type="ECO:0000256" key="11">
    <source>
        <dbReference type="ARBA" id="ARBA00023125"/>
    </source>
</evidence>
<dbReference type="GO" id="GO:0006310">
    <property type="term" value="P:DNA recombination"/>
    <property type="evidence" value="ECO:0007669"/>
    <property type="project" value="UniProtKB-UniRule"/>
</dbReference>
<dbReference type="InterPro" id="IPR010997">
    <property type="entry name" value="HRDC-like_sf"/>
</dbReference>
<dbReference type="Gene3D" id="1.10.10.10">
    <property type="entry name" value="Winged helix-like DNA-binding domain superfamily/Winged helix DNA-binding domain"/>
    <property type="match status" value="1"/>
</dbReference>
<dbReference type="Pfam" id="PF00570">
    <property type="entry name" value="HRDC"/>
    <property type="match status" value="1"/>
</dbReference>
<comment type="similarity">
    <text evidence="3">Belongs to the helicase family. RecQ subfamily.</text>
</comment>
<dbReference type="FunFam" id="3.40.50.300:FF:000296">
    <property type="entry name" value="ATP-dependent DNA helicase RecQ"/>
    <property type="match status" value="1"/>
</dbReference>
<dbReference type="NCBIfam" id="TIGR00614">
    <property type="entry name" value="recQ_fam"/>
    <property type="match status" value="1"/>
</dbReference>
<dbReference type="Gene3D" id="3.40.50.300">
    <property type="entry name" value="P-loop containing nucleotide triphosphate hydrolases"/>
    <property type="match status" value="2"/>
</dbReference>
<evidence type="ECO:0000256" key="2">
    <source>
        <dbReference type="ARBA" id="ARBA00001947"/>
    </source>
</evidence>
<feature type="domain" description="Helicase ATP-binding" evidence="19">
    <location>
        <begin position="91"/>
        <end position="259"/>
    </location>
</feature>
<dbReference type="InterPro" id="IPR004589">
    <property type="entry name" value="DNA_helicase_ATP-dep_RecQ"/>
</dbReference>
<feature type="region of interest" description="Disordered" evidence="17">
    <location>
        <begin position="571"/>
        <end position="594"/>
    </location>
</feature>
<proteinExistence type="inferred from homology"/>
<dbReference type="RefSeq" id="WP_179701194.1">
    <property type="nucleotide sequence ID" value="NZ_BAAAHA010000006.1"/>
</dbReference>
<dbReference type="SMART" id="SM00490">
    <property type="entry name" value="HELICc"/>
    <property type="match status" value="1"/>
</dbReference>
<evidence type="ECO:0000256" key="14">
    <source>
        <dbReference type="ARBA" id="ARBA00023235"/>
    </source>
</evidence>
<dbReference type="EMBL" id="JACCHJ010000001">
    <property type="protein sequence ID" value="NYK10463.1"/>
    <property type="molecule type" value="Genomic_DNA"/>
</dbReference>
<dbReference type="FunFam" id="3.40.50.300:FF:000156">
    <property type="entry name" value="ATP-dependent DNA helicase recQ"/>
    <property type="match status" value="1"/>
</dbReference>
<dbReference type="GO" id="GO:0009432">
    <property type="term" value="P:SOS response"/>
    <property type="evidence" value="ECO:0007669"/>
    <property type="project" value="UniProtKB-UniRule"/>
</dbReference>
<dbReference type="PROSITE" id="PS51194">
    <property type="entry name" value="HELICASE_CTER"/>
    <property type="match status" value="1"/>
</dbReference>
<name>A0A853DS31_9MICO</name>
<protein>
    <recommendedName>
        <fullName evidence="16">DNA helicase RecQ</fullName>
        <ecNumber evidence="16">5.6.2.4</ecNumber>
    </recommendedName>
</protein>
<dbReference type="GO" id="GO:0005524">
    <property type="term" value="F:ATP binding"/>
    <property type="evidence" value="ECO:0007669"/>
    <property type="project" value="UniProtKB-KW"/>
</dbReference>
<keyword evidence="13" id="KW-0234">DNA repair</keyword>
<dbReference type="InterPro" id="IPR011545">
    <property type="entry name" value="DEAD/DEAH_box_helicase_dom"/>
</dbReference>
<dbReference type="GO" id="GO:0009378">
    <property type="term" value="F:four-way junction helicase activity"/>
    <property type="evidence" value="ECO:0007669"/>
    <property type="project" value="TreeGrafter"/>
</dbReference>
<dbReference type="InterPro" id="IPR014001">
    <property type="entry name" value="Helicase_ATP-bd"/>
</dbReference>
<dbReference type="InterPro" id="IPR032284">
    <property type="entry name" value="RecQ_Zn-bd"/>
</dbReference>
<dbReference type="CDD" id="cd18794">
    <property type="entry name" value="SF2_C_RecQ"/>
    <property type="match status" value="1"/>
</dbReference>
<dbReference type="Pfam" id="PF09382">
    <property type="entry name" value="RQC"/>
    <property type="match status" value="1"/>
</dbReference>
<dbReference type="Gene3D" id="1.10.150.80">
    <property type="entry name" value="HRDC domain"/>
    <property type="match status" value="1"/>
</dbReference>
<comment type="caution">
    <text evidence="21">The sequence shown here is derived from an EMBL/GenBank/DDBJ whole genome shotgun (WGS) entry which is preliminary data.</text>
</comment>
<dbReference type="Proteomes" id="UP000521075">
    <property type="component" value="Unassembled WGS sequence"/>
</dbReference>
<dbReference type="GO" id="GO:0006281">
    <property type="term" value="P:DNA repair"/>
    <property type="evidence" value="ECO:0007669"/>
    <property type="project" value="UniProtKB-KW"/>
</dbReference>
<keyword evidence="11" id="KW-0238">DNA-binding</keyword>
<feature type="compositionally biased region" description="Acidic residues" evidence="17">
    <location>
        <begin position="15"/>
        <end position="27"/>
    </location>
</feature>
<dbReference type="PANTHER" id="PTHR13710">
    <property type="entry name" value="DNA HELICASE RECQ FAMILY MEMBER"/>
    <property type="match status" value="1"/>
</dbReference>
<evidence type="ECO:0000256" key="4">
    <source>
        <dbReference type="ARBA" id="ARBA00022723"/>
    </source>
</evidence>
<dbReference type="Pfam" id="PF00270">
    <property type="entry name" value="DEAD"/>
    <property type="match status" value="1"/>
</dbReference>
<evidence type="ECO:0000256" key="1">
    <source>
        <dbReference type="ARBA" id="ARBA00001946"/>
    </source>
</evidence>
<keyword evidence="6" id="KW-0227">DNA damage</keyword>
<evidence type="ECO:0000256" key="6">
    <source>
        <dbReference type="ARBA" id="ARBA00022763"/>
    </source>
</evidence>
<dbReference type="InterPro" id="IPR018982">
    <property type="entry name" value="RQC_domain"/>
</dbReference>
<dbReference type="PROSITE" id="PS51192">
    <property type="entry name" value="HELICASE_ATP_BIND_1"/>
    <property type="match status" value="1"/>
</dbReference>
<dbReference type="SUPFAM" id="SSF47819">
    <property type="entry name" value="HRDC-like"/>
    <property type="match status" value="1"/>
</dbReference>
<evidence type="ECO:0000256" key="8">
    <source>
        <dbReference type="ARBA" id="ARBA00022806"/>
    </source>
</evidence>
<evidence type="ECO:0000313" key="21">
    <source>
        <dbReference type="EMBL" id="NYK10463.1"/>
    </source>
</evidence>
<keyword evidence="5" id="KW-0547">Nucleotide-binding</keyword>
<evidence type="ECO:0000256" key="3">
    <source>
        <dbReference type="ARBA" id="ARBA00005446"/>
    </source>
</evidence>
<dbReference type="SMART" id="SM00487">
    <property type="entry name" value="DEXDc"/>
    <property type="match status" value="1"/>
</dbReference>
<dbReference type="Pfam" id="PF16124">
    <property type="entry name" value="RecQ_Zn_bind"/>
    <property type="match status" value="1"/>
</dbReference>
<organism evidence="21 22">
    <name type="scientific">Leifsonia naganoensis</name>
    <dbReference type="NCBI Taxonomy" id="150025"/>
    <lineage>
        <taxon>Bacteria</taxon>
        <taxon>Bacillati</taxon>
        <taxon>Actinomycetota</taxon>
        <taxon>Actinomycetes</taxon>
        <taxon>Micrococcales</taxon>
        <taxon>Microbacteriaceae</taxon>
        <taxon>Leifsonia</taxon>
    </lineage>
</organism>
<feature type="compositionally biased region" description="Basic and acidic residues" evidence="17">
    <location>
        <begin position="571"/>
        <end position="582"/>
    </location>
</feature>
<dbReference type="GO" id="GO:0043590">
    <property type="term" value="C:bacterial nucleoid"/>
    <property type="evidence" value="ECO:0007669"/>
    <property type="project" value="TreeGrafter"/>
</dbReference>
<dbReference type="GO" id="GO:0003677">
    <property type="term" value="F:DNA binding"/>
    <property type="evidence" value="ECO:0007669"/>
    <property type="project" value="UniProtKB-KW"/>
</dbReference>
<evidence type="ECO:0000256" key="13">
    <source>
        <dbReference type="ARBA" id="ARBA00023204"/>
    </source>
</evidence>
<dbReference type="InterPro" id="IPR027417">
    <property type="entry name" value="P-loop_NTPase"/>
</dbReference>
<dbReference type="InterPro" id="IPR001650">
    <property type="entry name" value="Helicase_C-like"/>
</dbReference>
<accession>A0A853DS31</accession>
<evidence type="ECO:0000256" key="15">
    <source>
        <dbReference type="ARBA" id="ARBA00034617"/>
    </source>
</evidence>
<keyword evidence="14" id="KW-0413">Isomerase</keyword>
<dbReference type="NCBIfam" id="TIGR01389">
    <property type="entry name" value="recQ"/>
    <property type="match status" value="1"/>
</dbReference>
<evidence type="ECO:0000256" key="12">
    <source>
        <dbReference type="ARBA" id="ARBA00023172"/>
    </source>
</evidence>
<comment type="cofactor">
    <cofactor evidence="1">
        <name>Mg(2+)</name>
        <dbReference type="ChEBI" id="CHEBI:18420"/>
    </cofactor>
</comment>
<reference evidence="21 22" key="1">
    <citation type="submission" date="2020-07" db="EMBL/GenBank/DDBJ databases">
        <title>Sequencing the genomes of 1000 actinobacteria strains.</title>
        <authorList>
            <person name="Klenk H.-P."/>
        </authorList>
    </citation>
    <scope>NUCLEOTIDE SEQUENCE [LARGE SCALE GENOMIC DNA]</scope>
    <source>
        <strain evidence="21 22">DSM 15166</strain>
    </source>
</reference>
<gene>
    <name evidence="21" type="ORF">HNR14_002344</name>
</gene>